<sequence>MEAVVEAEGLEKVYGETVALSGASLSVERGEIFALIGPNGAGKTTLVRALTGTTEPDSGTARVLEESPDAVDRNRLGVLPQAFSPPARLAARELLTYYAGLYDDARDPDEVLADVGLADAGGTWYEDLSGGQQRRVCVGATLVNDPEVLFLDEPTTGIDPAGRRTVWRLIEELASAGTTVVLTTHDMAEAERLADRVGLLADGALVARGTPDALVREHGGSSRLRIETDADTGAFRGLEYPTERPARNRQRSDRSETDGTVVVRNVEPTEIAAVVDYLEDRDLAYSGLSWSEPGLEEVYLELADETERDRTVAPTNRSEGSDGGRGSDDDSRTDDELPPAGETA</sequence>
<keyword evidence="8" id="KW-1185">Reference proteome</keyword>
<dbReference type="InterPro" id="IPR017871">
    <property type="entry name" value="ABC_transporter-like_CS"/>
</dbReference>
<dbReference type="PANTHER" id="PTHR42711:SF5">
    <property type="entry name" value="ABC TRANSPORTER ATP-BINDING PROTEIN NATA"/>
    <property type="match status" value="1"/>
</dbReference>
<dbReference type="SUPFAM" id="SSF52540">
    <property type="entry name" value="P-loop containing nucleoside triphosphate hydrolases"/>
    <property type="match status" value="1"/>
</dbReference>
<dbReference type="OrthoDB" id="87732at2157"/>
<evidence type="ECO:0000256" key="4">
    <source>
        <dbReference type="ARBA" id="ARBA00022840"/>
    </source>
</evidence>
<dbReference type="RefSeq" id="WP_124194450.1">
    <property type="nucleotide sequence ID" value="NZ_REGA01000002.1"/>
</dbReference>
<dbReference type="Pfam" id="PF00005">
    <property type="entry name" value="ABC_tran"/>
    <property type="match status" value="1"/>
</dbReference>
<gene>
    <name evidence="7" type="ORF">EA473_04300</name>
</gene>
<keyword evidence="2" id="KW-0813">Transport</keyword>
<dbReference type="EMBL" id="REGA01000002">
    <property type="protein sequence ID" value="RQG97292.1"/>
    <property type="molecule type" value="Genomic_DNA"/>
</dbReference>
<feature type="compositionally biased region" description="Basic and acidic residues" evidence="5">
    <location>
        <begin position="319"/>
        <end position="330"/>
    </location>
</feature>
<dbReference type="PROSITE" id="PS00211">
    <property type="entry name" value="ABC_TRANSPORTER_1"/>
    <property type="match status" value="1"/>
</dbReference>
<dbReference type="AlphaFoldDB" id="A0A3N6NEI7"/>
<comment type="similarity">
    <text evidence="1">Belongs to the ABC transporter superfamily.</text>
</comment>
<dbReference type="CDD" id="cd03230">
    <property type="entry name" value="ABC_DR_subfamily_A"/>
    <property type="match status" value="1"/>
</dbReference>
<evidence type="ECO:0000313" key="8">
    <source>
        <dbReference type="Proteomes" id="UP000282323"/>
    </source>
</evidence>
<feature type="region of interest" description="Disordered" evidence="5">
    <location>
        <begin position="303"/>
        <end position="344"/>
    </location>
</feature>
<dbReference type="GO" id="GO:0005524">
    <property type="term" value="F:ATP binding"/>
    <property type="evidence" value="ECO:0007669"/>
    <property type="project" value="UniProtKB-KW"/>
</dbReference>
<comment type="caution">
    <text evidence="7">The sequence shown here is derived from an EMBL/GenBank/DDBJ whole genome shotgun (WGS) entry which is preliminary data.</text>
</comment>
<dbReference type="InterPro" id="IPR003593">
    <property type="entry name" value="AAA+_ATPase"/>
</dbReference>
<feature type="region of interest" description="Disordered" evidence="5">
    <location>
        <begin position="239"/>
        <end position="263"/>
    </location>
</feature>
<evidence type="ECO:0000256" key="5">
    <source>
        <dbReference type="SAM" id="MobiDB-lite"/>
    </source>
</evidence>
<keyword evidence="4 7" id="KW-0067">ATP-binding</keyword>
<dbReference type="GO" id="GO:0016887">
    <property type="term" value="F:ATP hydrolysis activity"/>
    <property type="evidence" value="ECO:0007669"/>
    <property type="project" value="InterPro"/>
</dbReference>
<proteinExistence type="inferred from homology"/>
<reference evidence="7 8" key="1">
    <citation type="submission" date="2018-10" db="EMBL/GenBank/DDBJ databases">
        <title>Natrarchaeobius chitinivorans gen. nov., sp. nov., and Natrarchaeobius haloalkaliphilus sp. nov., alkaliphilic, chitin-utilizing haloarchaea from hypersaline alkaline lakes.</title>
        <authorList>
            <person name="Sorokin D.Y."/>
            <person name="Elcheninov A.G."/>
            <person name="Kostrikina N.A."/>
            <person name="Bale N.J."/>
            <person name="Sinninghe Damste J.S."/>
            <person name="Khijniak T.V."/>
            <person name="Kublanov I.V."/>
            <person name="Toshchakov S.V."/>
        </authorList>
    </citation>
    <scope>NUCLEOTIDE SEQUENCE [LARGE SCALE GENOMIC DNA]</scope>
    <source>
        <strain evidence="7 8">AArcht4T</strain>
    </source>
</reference>
<accession>A0A3N6NEI7</accession>
<dbReference type="PROSITE" id="PS50893">
    <property type="entry name" value="ABC_TRANSPORTER_2"/>
    <property type="match status" value="1"/>
</dbReference>
<evidence type="ECO:0000259" key="6">
    <source>
        <dbReference type="PROSITE" id="PS50893"/>
    </source>
</evidence>
<feature type="compositionally biased region" description="Basic and acidic residues" evidence="5">
    <location>
        <begin position="241"/>
        <end position="257"/>
    </location>
</feature>
<dbReference type="SMART" id="SM00382">
    <property type="entry name" value="AAA"/>
    <property type="match status" value="1"/>
</dbReference>
<dbReference type="PANTHER" id="PTHR42711">
    <property type="entry name" value="ABC TRANSPORTER ATP-BINDING PROTEIN"/>
    <property type="match status" value="1"/>
</dbReference>
<dbReference type="InterPro" id="IPR027417">
    <property type="entry name" value="P-loop_NTPase"/>
</dbReference>
<evidence type="ECO:0000256" key="1">
    <source>
        <dbReference type="ARBA" id="ARBA00005417"/>
    </source>
</evidence>
<evidence type="ECO:0000313" key="7">
    <source>
        <dbReference type="EMBL" id="RQG97292.1"/>
    </source>
</evidence>
<dbReference type="Proteomes" id="UP000282323">
    <property type="component" value="Unassembled WGS sequence"/>
</dbReference>
<dbReference type="Gene3D" id="3.40.50.300">
    <property type="entry name" value="P-loop containing nucleotide triphosphate hydrolases"/>
    <property type="match status" value="1"/>
</dbReference>
<evidence type="ECO:0000256" key="2">
    <source>
        <dbReference type="ARBA" id="ARBA00022448"/>
    </source>
</evidence>
<name>A0A3N6NEI7_NATCH</name>
<dbReference type="InterPro" id="IPR050763">
    <property type="entry name" value="ABC_transporter_ATP-binding"/>
</dbReference>
<protein>
    <submittedName>
        <fullName evidence="7">ABC transporter ATP-binding protein</fullName>
    </submittedName>
</protein>
<dbReference type="InterPro" id="IPR003439">
    <property type="entry name" value="ABC_transporter-like_ATP-bd"/>
</dbReference>
<organism evidence="7 8">
    <name type="scientific">Natrarchaeobius chitinivorans</name>
    <dbReference type="NCBI Taxonomy" id="1679083"/>
    <lineage>
        <taxon>Archaea</taxon>
        <taxon>Methanobacteriati</taxon>
        <taxon>Methanobacteriota</taxon>
        <taxon>Stenosarchaea group</taxon>
        <taxon>Halobacteria</taxon>
        <taxon>Halobacteriales</taxon>
        <taxon>Natrialbaceae</taxon>
        <taxon>Natrarchaeobius</taxon>
    </lineage>
</organism>
<keyword evidence="3" id="KW-0547">Nucleotide-binding</keyword>
<feature type="domain" description="ABC transporter" evidence="6">
    <location>
        <begin position="5"/>
        <end position="227"/>
    </location>
</feature>
<evidence type="ECO:0000256" key="3">
    <source>
        <dbReference type="ARBA" id="ARBA00022741"/>
    </source>
</evidence>